<protein>
    <recommendedName>
        <fullName evidence="15">RecBCD enzyme subunit RecB</fullName>
        <ecNumber evidence="15">3.1.11.5</ecNumber>
        <ecNumber evidence="15">5.6.2.4</ecNumber>
    </recommendedName>
    <alternativeName>
        <fullName evidence="15">DNA 3'-5' helicase subunit RecB</fullName>
    </alternativeName>
    <alternativeName>
        <fullName evidence="15">Exonuclease V subunit RecB</fullName>
        <shortName evidence="15">ExoV subunit RecB</shortName>
    </alternativeName>
    <alternativeName>
        <fullName evidence="15">Helicase/nuclease RecBCD subunit RecB</fullName>
    </alternativeName>
</protein>
<dbReference type="RefSeq" id="WP_122102523.1">
    <property type="nucleotide sequence ID" value="NZ_RFLY01000026.1"/>
</dbReference>
<evidence type="ECO:0000256" key="8">
    <source>
        <dbReference type="ARBA" id="ARBA00022840"/>
    </source>
</evidence>
<evidence type="ECO:0000256" key="14">
    <source>
        <dbReference type="ARBA" id="ARBA00048988"/>
    </source>
</evidence>
<comment type="subunit">
    <text evidence="15">Heterotrimer of RecB, RecC and RecD. All subunits contribute to DNA-binding. Interacts with RecA.</text>
</comment>
<evidence type="ECO:0000256" key="5">
    <source>
        <dbReference type="ARBA" id="ARBA00022801"/>
    </source>
</evidence>
<keyword evidence="12 15" id="KW-0413">Isomerase</keyword>
<dbReference type="Pfam" id="PF13361">
    <property type="entry name" value="UvrD_C"/>
    <property type="match status" value="1"/>
</dbReference>
<dbReference type="InterPro" id="IPR011335">
    <property type="entry name" value="Restrct_endonuc-II-like"/>
</dbReference>
<dbReference type="CDD" id="cd22352">
    <property type="entry name" value="RecB_C-like"/>
    <property type="match status" value="1"/>
</dbReference>
<dbReference type="GO" id="GO:0005524">
    <property type="term" value="F:ATP binding"/>
    <property type="evidence" value="ECO:0007669"/>
    <property type="project" value="UniProtKB-UniRule"/>
</dbReference>
<keyword evidence="1 15" id="KW-0540">Nuclease</keyword>
<comment type="catalytic activity">
    <reaction evidence="15">
        <text>Exonucleolytic cleavage (in the presence of ATP) in either 5'- to 3'- or 3'- to 5'-direction to yield 5'-phosphooligonucleotides.</text>
        <dbReference type="EC" id="3.1.11.5"/>
    </reaction>
</comment>
<keyword evidence="8 15" id="KW-0067">ATP-binding</keyword>
<organism evidence="20 21">
    <name type="scientific">Solilutibacter pythonis</name>
    <dbReference type="NCBI Taxonomy" id="2483112"/>
    <lineage>
        <taxon>Bacteria</taxon>
        <taxon>Pseudomonadati</taxon>
        <taxon>Pseudomonadota</taxon>
        <taxon>Gammaproteobacteria</taxon>
        <taxon>Lysobacterales</taxon>
        <taxon>Lysobacteraceae</taxon>
        <taxon>Solilutibacter</taxon>
    </lineage>
</organism>
<evidence type="ECO:0000259" key="19">
    <source>
        <dbReference type="PROSITE" id="PS51217"/>
    </source>
</evidence>
<dbReference type="InterPro" id="IPR027417">
    <property type="entry name" value="P-loop_NTPase"/>
</dbReference>
<evidence type="ECO:0000256" key="16">
    <source>
        <dbReference type="PROSITE-ProRule" id="PRU00560"/>
    </source>
</evidence>
<dbReference type="SUPFAM" id="SSF52540">
    <property type="entry name" value="P-loop containing nucleoside triphosphate hydrolases"/>
    <property type="match status" value="1"/>
</dbReference>
<dbReference type="EC" id="3.1.11.5" evidence="15"/>
<keyword evidence="10 15" id="KW-0238">DNA-binding</keyword>
<dbReference type="Pfam" id="PF12705">
    <property type="entry name" value="PDDEXK_1"/>
    <property type="match status" value="1"/>
</dbReference>
<dbReference type="InterPro" id="IPR004586">
    <property type="entry name" value="RecB"/>
</dbReference>
<dbReference type="GO" id="GO:0003677">
    <property type="term" value="F:DNA binding"/>
    <property type="evidence" value="ECO:0007669"/>
    <property type="project" value="UniProtKB-UniRule"/>
</dbReference>
<dbReference type="InterPro" id="IPR014016">
    <property type="entry name" value="UvrD-like_ATP-bd"/>
</dbReference>
<dbReference type="InterPro" id="IPR000212">
    <property type="entry name" value="DNA_helicase_UvrD/REP"/>
</dbReference>
<comment type="catalytic activity">
    <reaction evidence="13 15">
        <text>Couples ATP hydrolysis with the unwinding of duplex DNA by translocating in the 3'-5' direction.</text>
        <dbReference type="EC" id="5.6.2.4"/>
    </reaction>
</comment>
<dbReference type="EC" id="5.6.2.4" evidence="15"/>
<dbReference type="GO" id="GO:0043138">
    <property type="term" value="F:3'-5' DNA helicase activity"/>
    <property type="evidence" value="ECO:0007669"/>
    <property type="project" value="UniProtKB-UniRule"/>
</dbReference>
<feature type="binding site" evidence="16">
    <location>
        <begin position="25"/>
        <end position="32"/>
    </location>
    <ligand>
        <name>ATP</name>
        <dbReference type="ChEBI" id="CHEBI:30616"/>
    </ligand>
</feature>
<comment type="miscellaneous">
    <text evidence="15">In the RecBCD complex, RecB has a slow 3'-5' helicase, an exonuclease activity and loads RecA onto ssDNA, RecD has a fast 5'-3' helicase activity, while RecC stimulates the ATPase and processivity of the RecB helicase and contributes to recognition of the Chi site.</text>
</comment>
<evidence type="ECO:0000256" key="9">
    <source>
        <dbReference type="ARBA" id="ARBA00022842"/>
    </source>
</evidence>
<keyword evidence="7 15" id="KW-0269">Exonuclease</keyword>
<proteinExistence type="inferred from homology"/>
<accession>A0A3M2HD48</accession>
<dbReference type="InterPro" id="IPR011604">
    <property type="entry name" value="PDDEXK-like_dom_sf"/>
</dbReference>
<dbReference type="Gene3D" id="3.40.50.300">
    <property type="entry name" value="P-loop containing nucleotide triphosphate hydrolases"/>
    <property type="match status" value="2"/>
</dbReference>
<dbReference type="InterPro" id="IPR038726">
    <property type="entry name" value="PDDEXK_AddAB-type"/>
</dbReference>
<feature type="domain" description="UvrD-like helicase ATP-binding" evidence="18">
    <location>
        <begin position="4"/>
        <end position="447"/>
    </location>
</feature>
<keyword evidence="4 15" id="KW-0227">DNA damage</keyword>
<keyword evidence="2 15" id="KW-0479">Metal-binding</keyword>
<dbReference type="GO" id="GO:0016887">
    <property type="term" value="F:ATP hydrolysis activity"/>
    <property type="evidence" value="ECO:0007669"/>
    <property type="project" value="RHEA"/>
</dbReference>
<evidence type="ECO:0000256" key="10">
    <source>
        <dbReference type="ARBA" id="ARBA00023125"/>
    </source>
</evidence>
<dbReference type="HAMAP" id="MF_01485">
    <property type="entry name" value="RecB"/>
    <property type="match status" value="1"/>
</dbReference>
<feature type="region of interest" description="Nuclease activity, interacts with RecD and RecA" evidence="15">
    <location>
        <begin position="906"/>
        <end position="1195"/>
    </location>
</feature>
<evidence type="ECO:0000256" key="7">
    <source>
        <dbReference type="ARBA" id="ARBA00022839"/>
    </source>
</evidence>
<feature type="region of interest" description="Disordered" evidence="17">
    <location>
        <begin position="912"/>
        <end position="944"/>
    </location>
</feature>
<dbReference type="Gene3D" id="1.10.3170.10">
    <property type="entry name" value="Recbcd, chain B, domain 2"/>
    <property type="match status" value="1"/>
</dbReference>
<dbReference type="SUPFAM" id="SSF52980">
    <property type="entry name" value="Restriction endonuclease-like"/>
    <property type="match status" value="1"/>
</dbReference>
<dbReference type="GO" id="GO:0009338">
    <property type="term" value="C:exodeoxyribonuclease V complex"/>
    <property type="evidence" value="ECO:0007669"/>
    <property type="project" value="TreeGrafter"/>
</dbReference>
<feature type="region of interest" description="DNA-binding and helicase activity, interacts with RecC" evidence="15">
    <location>
        <begin position="1"/>
        <end position="883"/>
    </location>
</feature>
<dbReference type="GO" id="GO:0000724">
    <property type="term" value="P:double-strand break repair via homologous recombination"/>
    <property type="evidence" value="ECO:0007669"/>
    <property type="project" value="UniProtKB-UniRule"/>
</dbReference>
<dbReference type="Gene3D" id="1.10.486.10">
    <property type="entry name" value="PCRA, domain 4"/>
    <property type="match status" value="1"/>
</dbReference>
<dbReference type="Pfam" id="PF00580">
    <property type="entry name" value="UvrD-helicase"/>
    <property type="match status" value="1"/>
</dbReference>
<comment type="caution">
    <text evidence="20">The sequence shown here is derived from an EMBL/GenBank/DDBJ whole genome shotgun (WGS) entry which is preliminary data.</text>
</comment>
<dbReference type="PROSITE" id="PS51198">
    <property type="entry name" value="UVRD_HELICASE_ATP_BIND"/>
    <property type="match status" value="1"/>
</dbReference>
<dbReference type="PANTHER" id="PTHR11070:SF23">
    <property type="entry name" value="RECBCD ENZYME SUBUNIT RECB"/>
    <property type="match status" value="1"/>
</dbReference>
<dbReference type="EMBL" id="RFLY01000026">
    <property type="protein sequence ID" value="RMH87621.1"/>
    <property type="molecule type" value="Genomic_DNA"/>
</dbReference>
<name>A0A3M2HD48_9GAMM</name>
<gene>
    <name evidence="15" type="primary">recB</name>
    <name evidence="20" type="ORF">EBB59_12710</name>
</gene>
<comment type="domain">
    <text evidence="15">The N-terminal DNA-binding domain is a ssDNA-dependent ATPase and has ATP-dependent 3'-5' helicase function. This domain interacts with RecC.</text>
</comment>
<comment type="cofactor">
    <cofactor evidence="15">
        <name>Mg(2+)</name>
        <dbReference type="ChEBI" id="CHEBI:18420"/>
    </cofactor>
    <text evidence="15">Binds 1 Mg(2+) ion per subunit.</text>
</comment>
<keyword evidence="21" id="KW-1185">Reference proteome</keyword>
<comment type="catalytic activity">
    <reaction evidence="14 15">
        <text>ATP + H2O = ADP + phosphate + H(+)</text>
        <dbReference type="Rhea" id="RHEA:13065"/>
        <dbReference type="ChEBI" id="CHEBI:15377"/>
        <dbReference type="ChEBI" id="CHEBI:15378"/>
        <dbReference type="ChEBI" id="CHEBI:30616"/>
        <dbReference type="ChEBI" id="CHEBI:43474"/>
        <dbReference type="ChEBI" id="CHEBI:456216"/>
        <dbReference type="EC" id="5.6.2.4"/>
    </reaction>
</comment>
<dbReference type="PROSITE" id="PS51217">
    <property type="entry name" value="UVRD_HELICASE_CTER"/>
    <property type="match status" value="1"/>
</dbReference>
<dbReference type="AlphaFoldDB" id="A0A3M2HD48"/>
<evidence type="ECO:0000256" key="12">
    <source>
        <dbReference type="ARBA" id="ARBA00023235"/>
    </source>
</evidence>
<feature type="binding site" evidence="15">
    <location>
        <position position="1095"/>
    </location>
    <ligand>
        <name>Mg(2+)</name>
        <dbReference type="ChEBI" id="CHEBI:18420"/>
    </ligand>
</feature>
<dbReference type="GO" id="GO:0000287">
    <property type="term" value="F:magnesium ion binding"/>
    <property type="evidence" value="ECO:0007669"/>
    <property type="project" value="UniProtKB-UniRule"/>
</dbReference>
<keyword evidence="9 15" id="KW-0460">Magnesium</keyword>
<comment type="domain">
    <text evidence="15">The C-terminal domain has nuclease activity and interacts with RecD. It interacts with RecA, facilitating its loading onto ssDNA.</text>
</comment>
<evidence type="ECO:0000256" key="13">
    <source>
        <dbReference type="ARBA" id="ARBA00034617"/>
    </source>
</evidence>
<evidence type="ECO:0000259" key="18">
    <source>
        <dbReference type="PROSITE" id="PS51198"/>
    </source>
</evidence>
<keyword evidence="6 15" id="KW-0347">Helicase</keyword>
<comment type="similarity">
    <text evidence="15">Belongs to the helicase family. UvrD subfamily.</text>
</comment>
<comment type="function">
    <text evidence="15">A helicase/nuclease that prepares dsDNA breaks (DSB) for recombinational DNA repair. Binds to DSBs and unwinds DNA via a highly rapid and processive ATP-dependent bidirectional helicase activity. Unwinds dsDNA until it encounters a Chi (crossover hotspot instigator) sequence from the 3' direction. Cuts ssDNA a few nucleotides 3' to the Chi site. The properties and activities of the enzyme are changed at Chi. The Chi-altered holoenzyme produces a long 3'-ssDNA overhang and facilitates RecA-binding to the ssDNA for homologous DNA recombination and repair. Holoenzyme degrades any linearized DNA that is unable to undergo homologous recombination. In the holoenzyme this subunit contributes ATPase, 3'-5' helicase, exonuclease activity and loads RecA onto ssDNA.</text>
</comment>
<sequence>MSAAAHAPDWRDLDLAPGGRSLIEASAGTGKTWTIAALYLRLLLENALTPRRIVVTTFTDAAASELRERLRARLAWAEAEALGFDGSAASSAEAIDTGWLRGRWRAEPARRETDLRRLRLALAELDLAPISTLHGLCARILAEHPFAAGGRFVQGELVDGAAWHAEIAADLRRVLAQGDPAEVSVWLPTELRACLPKPPSARQIGQCLAPGSEVPEIELPPWPAEQLVTAFREGAAGLKGNYKAVIRGWRQLADFIENHGETTLGSAEAEALAKVDYDKAVSAVGRGLAATARALAGVDETVAFAARFADARRQRLWQSIRGWAIRQKARQSERHDQRSFDDLLTQVRAALRDESAQAARPLADALFAAWPVAMVDEFQDTDGVQYGILDAIYRDAEGMPRGRLVMIGDPKQAIYRFRGGDIHSYQRAAASAAERDHLRLAVNHRSSRAMVAALNAFFAHAGEALDAGGDASSGIAYRAVEASARRDAAPYTINGTPLAQPLRVLIDPEPPEESAERVERALSAAANDIAAMLASGTHFIGKAPLRPADIAVLLPTHAQILRMKALLEARGVPSVAMAKSSVLATGIARELQLVLYAVLHAERQPPIRAALATRLGGMTLAAIRALDADAAAWQSISLRFHGWRRLWQTRGVQALVDALIGQAGARLLAGEDGERALTDLRHLGEALQAEAEAGLGPRELLDWMAAARVGDTDGEESASESRQLRIESEAPRVRLMTLHASKGLEFPVVFLPLMWAHGERREDGLVVLHDPATGTRQLRADAAAAAQAARELQDERFRMLYVALTRAIYACHIHALPPQRALDARKGASSVSDAGTRRSALDVLLARLQPALDSVELAAATPHVDWRQGWNLGEIAHYRPALAETARGEARAMPETARGALPSRYSFSTLTRGLHAGDGSQEAAAGDEAVVSPGETTPGEETAENEHPELLALQGVRGIGIGNAMHAVFEHRVVGQPVTGQGALLRQALQAESLWPDDARGGELAARLGRRIDAVLAAPLAADLPALGALPANDLLAEMEFHFALDATSMSVLRDACAAHGEPLLVPPNERPLAGLMTGKIDLLFRYQGRFHVLDYKGNFLGARVGDYAGDALGRAMDAAHYRFQALLYVLALDRHLRQRLPDYSRERHLGEVCYLFVRAAGLAPGAGVWRHRFGERLLDAAQVALPGHDAEAAA</sequence>
<evidence type="ECO:0000256" key="6">
    <source>
        <dbReference type="ARBA" id="ARBA00022806"/>
    </source>
</evidence>
<dbReference type="PANTHER" id="PTHR11070">
    <property type="entry name" value="UVRD / RECB / PCRA DNA HELICASE FAMILY MEMBER"/>
    <property type="match status" value="1"/>
</dbReference>
<evidence type="ECO:0000256" key="3">
    <source>
        <dbReference type="ARBA" id="ARBA00022741"/>
    </source>
</evidence>
<feature type="active site" description="For nuclease activity" evidence="15">
    <location>
        <position position="1095"/>
    </location>
</feature>
<evidence type="ECO:0000256" key="11">
    <source>
        <dbReference type="ARBA" id="ARBA00023204"/>
    </source>
</evidence>
<dbReference type="Gene3D" id="3.90.320.10">
    <property type="match status" value="1"/>
</dbReference>
<feature type="binding site" evidence="15">
    <location>
        <position position="1082"/>
    </location>
    <ligand>
        <name>Mg(2+)</name>
        <dbReference type="ChEBI" id="CHEBI:18420"/>
    </ligand>
</feature>
<evidence type="ECO:0000313" key="20">
    <source>
        <dbReference type="EMBL" id="RMH87621.1"/>
    </source>
</evidence>
<feature type="domain" description="UvrD-like helicase C-terminal" evidence="19">
    <location>
        <begin position="483"/>
        <end position="743"/>
    </location>
</feature>
<evidence type="ECO:0000256" key="2">
    <source>
        <dbReference type="ARBA" id="ARBA00022723"/>
    </source>
</evidence>
<evidence type="ECO:0000256" key="17">
    <source>
        <dbReference type="SAM" id="MobiDB-lite"/>
    </source>
</evidence>
<evidence type="ECO:0000313" key="21">
    <source>
        <dbReference type="Proteomes" id="UP000275012"/>
    </source>
</evidence>
<dbReference type="InterPro" id="IPR014017">
    <property type="entry name" value="DNA_helicase_UvrD-like_C"/>
</dbReference>
<keyword evidence="3 15" id="KW-0547">Nucleotide-binding</keyword>
<dbReference type="Proteomes" id="UP000275012">
    <property type="component" value="Unassembled WGS sequence"/>
</dbReference>
<feature type="binding site" evidence="15">
    <location>
        <position position="966"/>
    </location>
    <ligand>
        <name>Mg(2+)</name>
        <dbReference type="ChEBI" id="CHEBI:18420"/>
    </ligand>
</feature>
<keyword evidence="5 15" id="KW-0378">Hydrolase</keyword>
<evidence type="ECO:0000256" key="1">
    <source>
        <dbReference type="ARBA" id="ARBA00022722"/>
    </source>
</evidence>
<evidence type="ECO:0000256" key="4">
    <source>
        <dbReference type="ARBA" id="ARBA00022763"/>
    </source>
</evidence>
<reference evidence="20 21" key="1">
    <citation type="submission" date="2018-10" db="EMBL/GenBank/DDBJ databases">
        <title>Proposal of Lysobacter pythonis sp. nov. isolated from royal pythons (Python regius).</title>
        <authorList>
            <person name="Hans-Juergen B."/>
            <person name="Huptas C."/>
            <person name="Sandra B."/>
            <person name="Igor L."/>
            <person name="Joachim S."/>
            <person name="Siegfried S."/>
            <person name="Mareike W."/>
            <person name="Peter K."/>
        </authorList>
    </citation>
    <scope>NUCLEOTIDE SEQUENCE [LARGE SCALE GENOMIC DNA]</scope>
    <source>
        <strain evidence="20 21">4284/11</strain>
    </source>
</reference>
<dbReference type="OrthoDB" id="9810135at2"/>
<evidence type="ECO:0000256" key="15">
    <source>
        <dbReference type="HAMAP-Rule" id="MF_01485"/>
    </source>
</evidence>
<keyword evidence="11 15" id="KW-0234">DNA repair</keyword>
<dbReference type="GO" id="GO:0008854">
    <property type="term" value="F:exodeoxyribonuclease V activity"/>
    <property type="evidence" value="ECO:0007669"/>
    <property type="project" value="UniProtKB-EC"/>
</dbReference>
<dbReference type="GO" id="GO:0005829">
    <property type="term" value="C:cytosol"/>
    <property type="evidence" value="ECO:0007669"/>
    <property type="project" value="TreeGrafter"/>
</dbReference>